<evidence type="ECO:0000313" key="1">
    <source>
        <dbReference type="EMBL" id="JAD22458.1"/>
    </source>
</evidence>
<dbReference type="EMBL" id="GBRH01275437">
    <property type="protein sequence ID" value="JAD22458.1"/>
    <property type="molecule type" value="Transcribed_RNA"/>
</dbReference>
<dbReference type="AlphaFoldDB" id="A0A0A8YAM9"/>
<proteinExistence type="predicted"/>
<name>A0A0A8YAM9_ARUDO</name>
<organism evidence="1">
    <name type="scientific">Arundo donax</name>
    <name type="common">Giant reed</name>
    <name type="synonym">Donax arundinaceus</name>
    <dbReference type="NCBI Taxonomy" id="35708"/>
    <lineage>
        <taxon>Eukaryota</taxon>
        <taxon>Viridiplantae</taxon>
        <taxon>Streptophyta</taxon>
        <taxon>Embryophyta</taxon>
        <taxon>Tracheophyta</taxon>
        <taxon>Spermatophyta</taxon>
        <taxon>Magnoliopsida</taxon>
        <taxon>Liliopsida</taxon>
        <taxon>Poales</taxon>
        <taxon>Poaceae</taxon>
        <taxon>PACMAD clade</taxon>
        <taxon>Arundinoideae</taxon>
        <taxon>Arundineae</taxon>
        <taxon>Arundo</taxon>
    </lineage>
</organism>
<reference evidence="1" key="2">
    <citation type="journal article" date="2015" name="Data Brief">
        <title>Shoot transcriptome of the giant reed, Arundo donax.</title>
        <authorList>
            <person name="Barrero R.A."/>
            <person name="Guerrero F.D."/>
            <person name="Moolhuijzen P."/>
            <person name="Goolsby J.A."/>
            <person name="Tidwell J."/>
            <person name="Bellgard S.E."/>
            <person name="Bellgard M.I."/>
        </authorList>
    </citation>
    <scope>NUCLEOTIDE SEQUENCE</scope>
    <source>
        <tissue evidence="1">Shoot tissue taken approximately 20 cm above the soil surface</tissue>
    </source>
</reference>
<accession>A0A0A8YAM9</accession>
<reference evidence="1" key="1">
    <citation type="submission" date="2014-09" db="EMBL/GenBank/DDBJ databases">
        <authorList>
            <person name="Magalhaes I.L.F."/>
            <person name="Oliveira U."/>
            <person name="Santos F.R."/>
            <person name="Vidigal T.H.D.A."/>
            <person name="Brescovit A.D."/>
            <person name="Santos A.J."/>
        </authorList>
    </citation>
    <scope>NUCLEOTIDE SEQUENCE</scope>
    <source>
        <tissue evidence="1">Shoot tissue taken approximately 20 cm above the soil surface</tissue>
    </source>
</reference>
<protein>
    <submittedName>
        <fullName evidence="1">Uncharacterized protein</fullName>
    </submittedName>
</protein>
<sequence>MGFSTSESLNSISHFAPSLNATVTRSNALITRPIHGPITTQSPEKKDLTLESFLLFTSLIMSPELVSKSTNIATPTTRPS</sequence>